<dbReference type="AlphaFoldDB" id="A0A6S7K8E4"/>
<organism evidence="1 2">
    <name type="scientific">Paramuricea clavata</name>
    <name type="common">Red gorgonian</name>
    <name type="synonym">Violescent sea-whip</name>
    <dbReference type="NCBI Taxonomy" id="317549"/>
    <lineage>
        <taxon>Eukaryota</taxon>
        <taxon>Metazoa</taxon>
        <taxon>Cnidaria</taxon>
        <taxon>Anthozoa</taxon>
        <taxon>Octocorallia</taxon>
        <taxon>Malacalcyonacea</taxon>
        <taxon>Plexauridae</taxon>
        <taxon>Paramuricea</taxon>
    </lineage>
</organism>
<protein>
    <submittedName>
        <fullName evidence="1">Uncharacterized protein</fullName>
    </submittedName>
</protein>
<proteinExistence type="predicted"/>
<sequence>MAGVYNPGISDHEMVYATMEENAIQYPSKVITFRSYKNIDEHKLHEDINSAPWHVGEIFDSIDDQYYYWNSLLTDVLNEHAPVKRMRVRAKDVPYMTEEWKAAIRMKRKFSKKFAKNPTDENLQLKKSCRNVASKLRRQSLKYYWKKKTEEMNHDARQFFKVFKPFLDSRASVVDDSVILLEKDGMEVKDQTKVAEYFVEYFTEIACEIGDPELLELFEGQLYDYKSVESIRNHKEIDNSPKFRVGKVRQDEVQLALENLKVSKSCGYDGLPNRLLKLISGRLTPSLTQMFNACIQDNYWPVQWKKGEW</sequence>
<evidence type="ECO:0000313" key="1">
    <source>
        <dbReference type="EMBL" id="CAB4039114.1"/>
    </source>
</evidence>
<evidence type="ECO:0000313" key="2">
    <source>
        <dbReference type="Proteomes" id="UP001152795"/>
    </source>
</evidence>
<dbReference type="PANTHER" id="PTHR47510">
    <property type="entry name" value="REVERSE TRANSCRIPTASE DOMAIN-CONTAINING PROTEIN"/>
    <property type="match status" value="1"/>
</dbReference>
<dbReference type="EMBL" id="CACRXK020024964">
    <property type="protein sequence ID" value="CAB4039114.1"/>
    <property type="molecule type" value="Genomic_DNA"/>
</dbReference>
<gene>
    <name evidence="1" type="ORF">PACLA_8A065883</name>
</gene>
<comment type="caution">
    <text evidence="1">The sequence shown here is derived from an EMBL/GenBank/DDBJ whole genome shotgun (WGS) entry which is preliminary data.</text>
</comment>
<reference evidence="1" key="1">
    <citation type="submission" date="2020-04" db="EMBL/GenBank/DDBJ databases">
        <authorList>
            <person name="Alioto T."/>
            <person name="Alioto T."/>
            <person name="Gomez Garrido J."/>
        </authorList>
    </citation>
    <scope>NUCLEOTIDE SEQUENCE</scope>
    <source>
        <strain evidence="1">A484AB</strain>
    </source>
</reference>
<accession>A0A6S7K8E4</accession>
<dbReference type="PANTHER" id="PTHR47510:SF3">
    <property type="entry name" value="ENDO_EXONUCLEASE_PHOSPHATASE DOMAIN-CONTAINING PROTEIN"/>
    <property type="match status" value="1"/>
</dbReference>
<dbReference type="Proteomes" id="UP001152795">
    <property type="component" value="Unassembled WGS sequence"/>
</dbReference>
<keyword evidence="2" id="KW-1185">Reference proteome</keyword>
<name>A0A6S7K8E4_PARCT</name>
<dbReference type="OrthoDB" id="5987928at2759"/>
<feature type="non-terminal residue" evidence="1">
    <location>
        <position position="309"/>
    </location>
</feature>